<gene>
    <name evidence="2" type="ORF">J0J70_08050</name>
</gene>
<sequence length="87" mass="10189">MWWFVWIAMNVVGYTLMGIDKRRAIQGKWRISEKALFTCAACFGSFGVYAGMQQFRHKTKHWSFKIGIPCLMVIQLLLVSYGFQMMK</sequence>
<feature type="transmembrane region" description="Helical" evidence="1">
    <location>
        <begin position="62"/>
        <end position="83"/>
    </location>
</feature>
<accession>A0A9Q9CPT4</accession>
<name>A0A9Q9CPT4_9FIRM</name>
<organism evidence="2 3">
    <name type="scientific">Turicibacter bilis</name>
    <dbReference type="NCBI Taxonomy" id="2735723"/>
    <lineage>
        <taxon>Bacteria</taxon>
        <taxon>Bacillati</taxon>
        <taxon>Bacillota</taxon>
        <taxon>Erysipelotrichia</taxon>
        <taxon>Erysipelotrichales</taxon>
        <taxon>Turicibacteraceae</taxon>
        <taxon>Turicibacter</taxon>
    </lineage>
</organism>
<dbReference type="EMBL" id="CP071250">
    <property type="protein sequence ID" value="UUF07583.1"/>
    <property type="molecule type" value="Genomic_DNA"/>
</dbReference>
<dbReference type="AlphaFoldDB" id="A0A9Q9CPT4"/>
<keyword evidence="1" id="KW-0472">Membrane</keyword>
<dbReference type="Pfam" id="PF06961">
    <property type="entry name" value="DUF1294"/>
    <property type="match status" value="1"/>
</dbReference>
<keyword evidence="1" id="KW-0812">Transmembrane</keyword>
<feature type="transmembrane region" description="Helical" evidence="1">
    <location>
        <begin position="31"/>
        <end position="50"/>
    </location>
</feature>
<evidence type="ECO:0000313" key="3">
    <source>
        <dbReference type="Proteomes" id="UP001058072"/>
    </source>
</evidence>
<dbReference type="Proteomes" id="UP001058072">
    <property type="component" value="Chromosome"/>
</dbReference>
<proteinExistence type="predicted"/>
<reference evidence="2" key="1">
    <citation type="submission" date="2021-03" db="EMBL/GenBank/DDBJ databases">
        <title>Comparative Genomics and Metabolomics in the genus Turicibacter.</title>
        <authorList>
            <person name="Maki J."/>
            <person name="Looft T."/>
        </authorList>
    </citation>
    <scope>NUCLEOTIDE SEQUENCE</scope>
    <source>
        <strain evidence="2">ISU324</strain>
    </source>
</reference>
<evidence type="ECO:0000313" key="2">
    <source>
        <dbReference type="EMBL" id="UUF07583.1"/>
    </source>
</evidence>
<evidence type="ECO:0000256" key="1">
    <source>
        <dbReference type="SAM" id="Phobius"/>
    </source>
</evidence>
<dbReference type="RefSeq" id="WP_055243624.1">
    <property type="nucleotide sequence ID" value="NZ_CP071250.1"/>
</dbReference>
<keyword evidence="1" id="KW-1133">Transmembrane helix</keyword>
<dbReference type="InterPro" id="IPR010718">
    <property type="entry name" value="DUF1294"/>
</dbReference>
<protein>
    <submittedName>
        <fullName evidence="2">DUF1294 domain-containing protein</fullName>
    </submittedName>
</protein>